<dbReference type="EC" id="3.4.13.19" evidence="1"/>
<dbReference type="GO" id="GO:0006508">
    <property type="term" value="P:proteolysis"/>
    <property type="evidence" value="ECO:0007669"/>
    <property type="project" value="InterPro"/>
</dbReference>
<gene>
    <name evidence="1" type="ORF">RM544_11910</name>
</gene>
<proteinExistence type="predicted"/>
<keyword evidence="1" id="KW-0378">Hydrolase</keyword>
<dbReference type="InterPro" id="IPR008257">
    <property type="entry name" value="Pept_M19"/>
</dbReference>
<name>A0AAW8R252_9ALTE</name>
<accession>A0AAW8R252</accession>
<dbReference type="Gene3D" id="3.20.20.140">
    <property type="entry name" value="Metal-dependent hydrolases"/>
    <property type="match status" value="1"/>
</dbReference>
<keyword evidence="1" id="KW-0645">Protease</keyword>
<dbReference type="Pfam" id="PF01244">
    <property type="entry name" value="Peptidase_M19"/>
    <property type="match status" value="1"/>
</dbReference>
<dbReference type="CDD" id="cd01301">
    <property type="entry name" value="rDP_like"/>
    <property type="match status" value="1"/>
</dbReference>
<dbReference type="PANTHER" id="PTHR10443:SF12">
    <property type="entry name" value="DIPEPTIDASE"/>
    <property type="match status" value="1"/>
</dbReference>
<sequence length="389" mass="43188">MFSLSACNATQTPTENHAEAAKRITQQNIIVDGHIDVPYRIQNQWVDVTKSTSGGDFDYPRAVEGGLNAPFMSIYVPASLDDSPESTALAHRLIDYVEAIVGRAPDKFALAYSVEDVEKNFLANKISLPMGMENGSPVQGSLDNLNTFYERGIRYITLAHSQSNHISDSSYDLRRQWKGLSPFGKELVGEMNKLGIIIDISHVSDDAFYQVVELSNAPVIASHSSLRQFTPGFERNMDDQMVKALAENQGVIMINFGSGFVSPVARAWRDNRTEQTKKIAATFGQDSQELADFIEKYNTNSPYPFATLEIVLDHIDHVVNLVGIDYVGIGSDYDGVGDSLPVNLKDVSDFPNLVEGLLDRGYSESDIKKILNENVLRVWREVEKVARES</sequence>
<organism evidence="1 2">
    <name type="scientific">Brumicola blandensis</name>
    <dbReference type="NCBI Taxonomy" id="3075611"/>
    <lineage>
        <taxon>Bacteria</taxon>
        <taxon>Pseudomonadati</taxon>
        <taxon>Pseudomonadota</taxon>
        <taxon>Gammaproteobacteria</taxon>
        <taxon>Alteromonadales</taxon>
        <taxon>Alteromonadaceae</taxon>
        <taxon>Brumicola</taxon>
    </lineage>
</organism>
<keyword evidence="1" id="KW-0224">Dipeptidase</keyword>
<dbReference type="GO" id="GO:0070573">
    <property type="term" value="F:metallodipeptidase activity"/>
    <property type="evidence" value="ECO:0007669"/>
    <property type="project" value="InterPro"/>
</dbReference>
<reference evidence="1 2" key="1">
    <citation type="submission" date="2023-09" db="EMBL/GenBank/DDBJ databases">
        <authorList>
            <person name="Rey-Velasco X."/>
        </authorList>
    </citation>
    <scope>NUCLEOTIDE SEQUENCE [LARGE SCALE GENOMIC DNA]</scope>
    <source>
        <strain evidence="1 2">W409</strain>
    </source>
</reference>
<protein>
    <submittedName>
        <fullName evidence="1">Dipeptidase</fullName>
        <ecNumber evidence="1">3.4.13.19</ecNumber>
    </submittedName>
</protein>
<dbReference type="Proteomes" id="UP001249020">
    <property type="component" value="Unassembled WGS sequence"/>
</dbReference>
<dbReference type="AlphaFoldDB" id="A0AAW8R252"/>
<dbReference type="InterPro" id="IPR032466">
    <property type="entry name" value="Metal_Hydrolase"/>
</dbReference>
<dbReference type="SUPFAM" id="SSF51556">
    <property type="entry name" value="Metallo-dependent hydrolases"/>
    <property type="match status" value="1"/>
</dbReference>
<evidence type="ECO:0000313" key="1">
    <source>
        <dbReference type="EMBL" id="MDT0583247.1"/>
    </source>
</evidence>
<dbReference type="PROSITE" id="PS51365">
    <property type="entry name" value="RENAL_DIPEPTIDASE_2"/>
    <property type="match status" value="1"/>
</dbReference>
<evidence type="ECO:0000313" key="2">
    <source>
        <dbReference type="Proteomes" id="UP001249020"/>
    </source>
</evidence>
<dbReference type="PANTHER" id="PTHR10443">
    <property type="entry name" value="MICROSOMAL DIPEPTIDASE"/>
    <property type="match status" value="1"/>
</dbReference>
<keyword evidence="2" id="KW-1185">Reference proteome</keyword>
<comment type="caution">
    <text evidence="1">The sequence shown here is derived from an EMBL/GenBank/DDBJ whole genome shotgun (WGS) entry which is preliminary data.</text>
</comment>
<dbReference type="EMBL" id="JAVRIE010000004">
    <property type="protein sequence ID" value="MDT0583247.1"/>
    <property type="molecule type" value="Genomic_DNA"/>
</dbReference>